<protein>
    <submittedName>
        <fullName evidence="2">GSU2403 family nucleotidyltransferase fold protein</fullName>
    </submittedName>
</protein>
<dbReference type="Proteomes" id="UP001213972">
    <property type="component" value="Chromosome"/>
</dbReference>
<accession>A0AAJ6B3W3</accession>
<proteinExistence type="predicted"/>
<dbReference type="AlphaFoldDB" id="A0AAJ6B3W3"/>
<evidence type="ECO:0000259" key="1">
    <source>
        <dbReference type="Pfam" id="PF12281"/>
    </source>
</evidence>
<sequence length="278" mass="29453">MPAPDSASPEYVAARRVLLDALEALSPHLDAIVLVGAQAVYVHAPLGDPRPTYTTDADLALDPELLATHPDIARSLADADFAPNATGNPGSWVSVDGIVVDLMVPLGAMPPSSRRTAPLEGHGSLTARRTRGLELALIDNARVTLSALEPQDARAIEVRVAGPAALVIAKAIKIQERVEGAREDRVTSKDAGDLLRLLRNIPPKSIGTSLHDLEATHPFVQPVVSAAVDWLEAQLTGRSPLIDLAVADRSGIEAPAQVTAAVRQLTRRMLNAYQDVDS</sequence>
<gene>
    <name evidence="2" type="ORF">P0Y48_00070</name>
</gene>
<dbReference type="InterPro" id="IPR058575">
    <property type="entry name" value="NTP_transf_8_dom"/>
</dbReference>
<dbReference type="Pfam" id="PF12281">
    <property type="entry name" value="NTP_transf_8"/>
    <property type="match status" value="1"/>
</dbReference>
<organism evidence="2 3">
    <name type="scientific">Candidatus Microbacterium phytovorans</name>
    <dbReference type="NCBI Taxonomy" id="3121374"/>
    <lineage>
        <taxon>Bacteria</taxon>
        <taxon>Bacillati</taxon>
        <taxon>Actinomycetota</taxon>
        <taxon>Actinomycetes</taxon>
        <taxon>Micrococcales</taxon>
        <taxon>Microbacteriaceae</taxon>
        <taxon>Microbacterium</taxon>
    </lineage>
</organism>
<feature type="domain" description="Nucleotidyltransferase-like" evidence="1">
    <location>
        <begin position="18"/>
        <end position="182"/>
    </location>
</feature>
<evidence type="ECO:0000313" key="3">
    <source>
        <dbReference type="Proteomes" id="UP001213972"/>
    </source>
</evidence>
<reference evidence="2" key="1">
    <citation type="submission" date="2023-03" db="EMBL/GenBank/DDBJ databases">
        <title>Andean soil-derived lignocellulolytic bacterial consortium as a source of novel taxa and putative plastic-active enzymes.</title>
        <authorList>
            <person name="Diaz-Garcia L."/>
            <person name="Chuvochina M."/>
            <person name="Feuerriegel G."/>
            <person name="Bunk B."/>
            <person name="Sproer C."/>
            <person name="Streit W.R."/>
            <person name="Rodriguez L.M."/>
            <person name="Overmann J."/>
            <person name="Jimenez D.J."/>
        </authorList>
    </citation>
    <scope>NUCLEOTIDE SEQUENCE</scope>
    <source>
        <strain evidence="2">MAG 4610</strain>
    </source>
</reference>
<name>A0AAJ6B3W3_9MICO</name>
<dbReference type="EMBL" id="CP119321">
    <property type="protein sequence ID" value="WEK13642.1"/>
    <property type="molecule type" value="Genomic_DNA"/>
</dbReference>
<evidence type="ECO:0000313" key="2">
    <source>
        <dbReference type="EMBL" id="WEK13642.1"/>
    </source>
</evidence>